<dbReference type="AlphaFoldDB" id="A0A1H1LEY5"/>
<evidence type="ECO:0000313" key="4">
    <source>
        <dbReference type="Proteomes" id="UP000243426"/>
    </source>
</evidence>
<keyword evidence="1" id="KW-1133">Transmembrane helix</keyword>
<dbReference type="InterPro" id="IPR012347">
    <property type="entry name" value="Ferritin-like"/>
</dbReference>
<dbReference type="RefSeq" id="WP_090271638.1">
    <property type="nucleotide sequence ID" value="NZ_LT629748.1"/>
</dbReference>
<evidence type="ECO:0000256" key="1">
    <source>
        <dbReference type="SAM" id="Phobius"/>
    </source>
</evidence>
<keyword evidence="4" id="KW-1185">Reference proteome</keyword>
<evidence type="ECO:0000313" key="3">
    <source>
        <dbReference type="EMBL" id="SDR72880.1"/>
    </source>
</evidence>
<gene>
    <name evidence="3" type="ORF">SAMN05216198_0217</name>
</gene>
<feature type="domain" description="DUF305" evidence="2">
    <location>
        <begin position="87"/>
        <end position="140"/>
    </location>
</feature>
<dbReference type="Gene3D" id="1.20.1260.10">
    <property type="match status" value="1"/>
</dbReference>
<dbReference type="InterPro" id="IPR005183">
    <property type="entry name" value="DUF305_CopM-like"/>
</dbReference>
<dbReference type="Pfam" id="PF03713">
    <property type="entry name" value="DUF305"/>
    <property type="match status" value="1"/>
</dbReference>
<feature type="transmembrane region" description="Helical" evidence="1">
    <location>
        <begin position="7"/>
        <end position="27"/>
    </location>
</feature>
<evidence type="ECO:0000259" key="2">
    <source>
        <dbReference type="Pfam" id="PF03713"/>
    </source>
</evidence>
<dbReference type="STRING" id="797277.SAMN05216198_0217"/>
<dbReference type="OrthoDB" id="8603558at2"/>
<accession>A0A1H1LEY5</accession>
<reference evidence="4" key="1">
    <citation type="submission" date="2016-10" db="EMBL/GenBank/DDBJ databases">
        <authorList>
            <person name="Varghese N."/>
            <person name="Submissions S."/>
        </authorList>
    </citation>
    <scope>NUCLEOTIDE SEQUENCE [LARGE SCALE GENOMIC DNA]</scope>
    <source>
        <strain evidence="4">2SM5</strain>
    </source>
</reference>
<organism evidence="3 4">
    <name type="scientific">Halopseudomonas litoralis</name>
    <dbReference type="NCBI Taxonomy" id="797277"/>
    <lineage>
        <taxon>Bacteria</taxon>
        <taxon>Pseudomonadati</taxon>
        <taxon>Pseudomonadota</taxon>
        <taxon>Gammaproteobacteria</taxon>
        <taxon>Pseudomonadales</taxon>
        <taxon>Pseudomonadaceae</taxon>
        <taxon>Halopseudomonas</taxon>
    </lineage>
</organism>
<dbReference type="Proteomes" id="UP000243426">
    <property type="component" value="Chromosome I"/>
</dbReference>
<protein>
    <recommendedName>
        <fullName evidence="2">DUF305 domain-containing protein</fullName>
    </recommendedName>
</protein>
<sequence>MHSYRNFILMIVCSSTLMFCLMYLNTYQFSHVWFSQTRMFMTFIMAGCMALVMLFFMRHMYKNRKANFAIVIGSVALMGLGLWLVRSQGTVDDVAWMKAMIPHHSIAILTSERANITDPRARKLADDIIETQRREIAEMEFLIQDISSQSENGLRE</sequence>
<keyword evidence="1" id="KW-0472">Membrane</keyword>
<feature type="transmembrane region" description="Helical" evidence="1">
    <location>
        <begin position="39"/>
        <end position="56"/>
    </location>
</feature>
<feature type="transmembrane region" description="Helical" evidence="1">
    <location>
        <begin position="68"/>
        <end position="85"/>
    </location>
</feature>
<dbReference type="EMBL" id="LT629748">
    <property type="protein sequence ID" value="SDR72880.1"/>
    <property type="molecule type" value="Genomic_DNA"/>
</dbReference>
<proteinExistence type="predicted"/>
<keyword evidence="1" id="KW-0812">Transmembrane</keyword>
<name>A0A1H1LEY5_9GAMM</name>